<dbReference type="Proteomes" id="UP000032702">
    <property type="component" value="Unassembled WGS sequence"/>
</dbReference>
<evidence type="ECO:0000313" key="2">
    <source>
        <dbReference type="Proteomes" id="UP000032702"/>
    </source>
</evidence>
<gene>
    <name evidence="1" type="ORF">STIAU_5193</name>
</gene>
<dbReference type="AlphaFoldDB" id="Q08QR4"/>
<accession>Q08QR4</accession>
<protein>
    <submittedName>
        <fullName evidence="1">Uncharacterized protein</fullName>
    </submittedName>
</protein>
<reference evidence="1 2" key="1">
    <citation type="submission" date="2006-04" db="EMBL/GenBank/DDBJ databases">
        <authorList>
            <person name="Nierman W.C."/>
        </authorList>
    </citation>
    <scope>NUCLEOTIDE SEQUENCE [LARGE SCALE GENOMIC DNA]</scope>
    <source>
        <strain evidence="1 2">DW4/3-1</strain>
    </source>
</reference>
<name>Q08QR4_STIAD</name>
<dbReference type="EMBL" id="AAMD01000202">
    <property type="protein sequence ID" value="EAU62826.1"/>
    <property type="molecule type" value="Genomic_DNA"/>
</dbReference>
<comment type="caution">
    <text evidence="1">The sequence shown here is derived from an EMBL/GenBank/DDBJ whole genome shotgun (WGS) entry which is preliminary data.</text>
</comment>
<evidence type="ECO:0000313" key="1">
    <source>
        <dbReference type="EMBL" id="EAU62826.1"/>
    </source>
</evidence>
<proteinExistence type="predicted"/>
<sequence length="26" mass="3011">MPKRLSGPRLRWARGLWLSASSAARW</sequence>
<organism evidence="1 2">
    <name type="scientific">Stigmatella aurantiaca (strain DW4/3-1)</name>
    <dbReference type="NCBI Taxonomy" id="378806"/>
    <lineage>
        <taxon>Bacteria</taxon>
        <taxon>Pseudomonadati</taxon>
        <taxon>Myxococcota</taxon>
        <taxon>Myxococcia</taxon>
        <taxon>Myxococcales</taxon>
        <taxon>Cystobacterineae</taxon>
        <taxon>Archangiaceae</taxon>
        <taxon>Stigmatella</taxon>
    </lineage>
</organism>